<dbReference type="GO" id="GO:0000917">
    <property type="term" value="P:division septum assembly"/>
    <property type="evidence" value="ECO:0007669"/>
    <property type="project" value="UniProtKB-KW"/>
</dbReference>
<evidence type="ECO:0000256" key="2">
    <source>
        <dbReference type="ARBA" id="ARBA00009638"/>
    </source>
</evidence>
<evidence type="ECO:0000256" key="9">
    <source>
        <dbReference type="ARBA" id="ARBA00023306"/>
    </source>
</evidence>
<protein>
    <recommendedName>
        <fullName evidence="10">Probable GTP-binding protein EngB</fullName>
    </recommendedName>
</protein>
<dbReference type="SUPFAM" id="SSF52540">
    <property type="entry name" value="P-loop containing nucleoside triphosphate hydrolases"/>
    <property type="match status" value="1"/>
</dbReference>
<gene>
    <name evidence="10" type="primary">engB</name>
    <name evidence="12" type="ORF">CALK_0069</name>
</gene>
<keyword evidence="7 10" id="KW-0342">GTP-binding</keyword>
<comment type="cofactor">
    <cofactor evidence="1">
        <name>Mg(2+)</name>
        <dbReference type="ChEBI" id="CHEBI:18420"/>
    </cofactor>
</comment>
<dbReference type="AlphaFoldDB" id="U7DB96"/>
<dbReference type="Gene3D" id="3.40.50.300">
    <property type="entry name" value="P-loop containing nucleotide triphosphate hydrolases"/>
    <property type="match status" value="1"/>
</dbReference>
<keyword evidence="4" id="KW-0479">Metal-binding</keyword>
<evidence type="ECO:0000256" key="3">
    <source>
        <dbReference type="ARBA" id="ARBA00022618"/>
    </source>
</evidence>
<dbReference type="PROSITE" id="PS51706">
    <property type="entry name" value="G_ENGB"/>
    <property type="match status" value="1"/>
</dbReference>
<evidence type="ECO:0000256" key="5">
    <source>
        <dbReference type="ARBA" id="ARBA00022741"/>
    </source>
</evidence>
<keyword evidence="5 10" id="KW-0547">Nucleotide-binding</keyword>
<dbReference type="InterPro" id="IPR019987">
    <property type="entry name" value="GTP-bd_ribosome_bio_YsxC"/>
</dbReference>
<evidence type="ECO:0000256" key="10">
    <source>
        <dbReference type="HAMAP-Rule" id="MF_00321"/>
    </source>
</evidence>
<feature type="domain" description="EngB-type G" evidence="11">
    <location>
        <begin position="29"/>
        <end position="171"/>
    </location>
</feature>
<dbReference type="CDD" id="cd01876">
    <property type="entry name" value="YihA_EngB"/>
    <property type="match status" value="1"/>
</dbReference>
<dbReference type="OrthoDB" id="9804921at2"/>
<sequence length="171" mass="19485">MAVYREYFSGASVDFLTSAADLSGCPAHERTEFALFGRSNVGKSSFLNHIFESKKLVRVSREPGKTRLLNFFSFTDEISFVDLPGYGYARVSKKDRADWSGMIASYCEQRENLAGLIWLLDYRRERGTTIDREAANWLATLGIPVFVVLTKSDKLNRKERQKKSAFSERGF</sequence>
<dbReference type="PANTHER" id="PTHR11649">
    <property type="entry name" value="MSS1/TRME-RELATED GTP-BINDING PROTEIN"/>
    <property type="match status" value="1"/>
</dbReference>
<dbReference type="GO" id="GO:0005829">
    <property type="term" value="C:cytosol"/>
    <property type="evidence" value="ECO:0007669"/>
    <property type="project" value="TreeGrafter"/>
</dbReference>
<dbReference type="PATRIC" id="fig|1313304.3.peg.63"/>
<keyword evidence="3 10" id="KW-0132">Cell division</keyword>
<proteinExistence type="inferred from homology"/>
<evidence type="ECO:0000256" key="8">
    <source>
        <dbReference type="ARBA" id="ARBA00023210"/>
    </source>
</evidence>
<comment type="caution">
    <text evidence="12">The sequence shown here is derived from an EMBL/GenBank/DDBJ whole genome shotgun (WGS) entry which is preliminary data.</text>
</comment>
<dbReference type="STRING" id="1313304.CALK_0069"/>
<evidence type="ECO:0000256" key="4">
    <source>
        <dbReference type="ARBA" id="ARBA00022723"/>
    </source>
</evidence>
<dbReference type="NCBIfam" id="TIGR03598">
    <property type="entry name" value="GTPase_YsxC"/>
    <property type="match status" value="1"/>
</dbReference>
<keyword evidence="13" id="KW-1185">Reference proteome</keyword>
<dbReference type="RefSeq" id="WP_022635637.1">
    <property type="nucleotide sequence ID" value="NZ_ASJR01000001.1"/>
</dbReference>
<evidence type="ECO:0000256" key="6">
    <source>
        <dbReference type="ARBA" id="ARBA00022842"/>
    </source>
</evidence>
<keyword evidence="6" id="KW-0460">Magnesium</keyword>
<dbReference type="EMBL" id="ASJR01000001">
    <property type="protein sequence ID" value="ERP39277.1"/>
    <property type="molecule type" value="Genomic_DNA"/>
</dbReference>
<dbReference type="PANTHER" id="PTHR11649:SF13">
    <property type="entry name" value="ENGB-TYPE G DOMAIN-CONTAINING PROTEIN"/>
    <property type="match status" value="1"/>
</dbReference>
<keyword evidence="9 10" id="KW-0131">Cell cycle</keyword>
<dbReference type="eggNOG" id="COG0218">
    <property type="taxonomic scope" value="Bacteria"/>
</dbReference>
<organism evidence="12 13">
    <name type="scientific">Chitinivibrio alkaliphilus ACht1</name>
    <dbReference type="NCBI Taxonomy" id="1313304"/>
    <lineage>
        <taxon>Bacteria</taxon>
        <taxon>Pseudomonadati</taxon>
        <taxon>Fibrobacterota</taxon>
        <taxon>Chitinivibrionia</taxon>
        <taxon>Chitinivibrionales</taxon>
        <taxon>Chitinivibrionaceae</taxon>
        <taxon>Chitinivibrio</taxon>
    </lineage>
</organism>
<accession>U7DB96</accession>
<dbReference type="InterPro" id="IPR027417">
    <property type="entry name" value="P-loop_NTPase"/>
</dbReference>
<evidence type="ECO:0000256" key="7">
    <source>
        <dbReference type="ARBA" id="ARBA00023134"/>
    </source>
</evidence>
<reference evidence="12 13" key="1">
    <citation type="journal article" date="2013" name="Environ. Microbiol.">
        <title>Genome analysis of Chitinivibrio alkaliphilus gen. nov., sp. nov., a novel extremely haloalkaliphilic anaerobic chitinolytic bacterium from the candidate phylum Termite Group 3.</title>
        <authorList>
            <person name="Sorokin D.Y."/>
            <person name="Gumerov V.M."/>
            <person name="Rakitin A.L."/>
            <person name="Beletsky A.V."/>
            <person name="Damste J.S."/>
            <person name="Muyzer G."/>
            <person name="Mardanov A.V."/>
            <person name="Ravin N.V."/>
        </authorList>
    </citation>
    <scope>NUCLEOTIDE SEQUENCE [LARGE SCALE GENOMIC DNA]</scope>
    <source>
        <strain evidence="12 13">ACht1</strain>
    </source>
</reference>
<comment type="similarity">
    <text evidence="2 10">Belongs to the TRAFAC class TrmE-Era-EngA-EngB-Septin-like GTPase superfamily. EngB GTPase family.</text>
</comment>
<name>U7DB96_9BACT</name>
<dbReference type="InterPro" id="IPR006073">
    <property type="entry name" value="GTP-bd"/>
</dbReference>
<dbReference type="GO" id="GO:0046872">
    <property type="term" value="F:metal ion binding"/>
    <property type="evidence" value="ECO:0007669"/>
    <property type="project" value="UniProtKB-KW"/>
</dbReference>
<evidence type="ECO:0000313" key="13">
    <source>
        <dbReference type="Proteomes" id="UP000017148"/>
    </source>
</evidence>
<dbReference type="Proteomes" id="UP000017148">
    <property type="component" value="Unassembled WGS sequence"/>
</dbReference>
<dbReference type="Pfam" id="PF01926">
    <property type="entry name" value="MMR_HSR1"/>
    <property type="match status" value="1"/>
</dbReference>
<dbReference type="GO" id="GO:0005525">
    <property type="term" value="F:GTP binding"/>
    <property type="evidence" value="ECO:0007669"/>
    <property type="project" value="UniProtKB-UniRule"/>
</dbReference>
<comment type="function">
    <text evidence="10">Necessary for normal cell division and for the maintenance of normal septation.</text>
</comment>
<evidence type="ECO:0000313" key="12">
    <source>
        <dbReference type="EMBL" id="ERP39277.1"/>
    </source>
</evidence>
<keyword evidence="8 10" id="KW-0717">Septation</keyword>
<dbReference type="InterPro" id="IPR030393">
    <property type="entry name" value="G_ENGB_dom"/>
</dbReference>
<evidence type="ECO:0000256" key="1">
    <source>
        <dbReference type="ARBA" id="ARBA00001946"/>
    </source>
</evidence>
<evidence type="ECO:0000259" key="11">
    <source>
        <dbReference type="PROSITE" id="PS51706"/>
    </source>
</evidence>
<dbReference type="HAMAP" id="MF_00321">
    <property type="entry name" value="GTPase_EngB"/>
    <property type="match status" value="1"/>
</dbReference>